<dbReference type="GO" id="GO:0016887">
    <property type="term" value="F:ATP hydrolysis activity"/>
    <property type="evidence" value="ECO:0007669"/>
    <property type="project" value="InterPro"/>
</dbReference>
<evidence type="ECO:0000256" key="1">
    <source>
        <dbReference type="ARBA" id="ARBA00004141"/>
    </source>
</evidence>
<dbReference type="Proteomes" id="UP001177670">
    <property type="component" value="Unassembled WGS sequence"/>
</dbReference>
<evidence type="ECO:0000256" key="6">
    <source>
        <dbReference type="ARBA" id="ARBA00023136"/>
    </source>
</evidence>
<dbReference type="InterPro" id="IPR043926">
    <property type="entry name" value="ABCG_dom"/>
</dbReference>
<dbReference type="InterPro" id="IPR050352">
    <property type="entry name" value="ABCG_transporters"/>
</dbReference>
<organism evidence="9 10">
    <name type="scientific">Melipona bicolor</name>
    <dbReference type="NCBI Taxonomy" id="60889"/>
    <lineage>
        <taxon>Eukaryota</taxon>
        <taxon>Metazoa</taxon>
        <taxon>Ecdysozoa</taxon>
        <taxon>Arthropoda</taxon>
        <taxon>Hexapoda</taxon>
        <taxon>Insecta</taxon>
        <taxon>Pterygota</taxon>
        <taxon>Neoptera</taxon>
        <taxon>Endopterygota</taxon>
        <taxon>Hymenoptera</taxon>
        <taxon>Apocrita</taxon>
        <taxon>Aculeata</taxon>
        <taxon>Apoidea</taxon>
        <taxon>Anthophila</taxon>
        <taxon>Apidae</taxon>
        <taxon>Melipona</taxon>
    </lineage>
</organism>
<keyword evidence="3" id="KW-0813">Transport</keyword>
<dbReference type="EMBL" id="JAHYIQ010000003">
    <property type="protein sequence ID" value="KAK1133852.1"/>
    <property type="molecule type" value="Genomic_DNA"/>
</dbReference>
<dbReference type="Pfam" id="PF00005">
    <property type="entry name" value="ABC_tran"/>
    <property type="match status" value="1"/>
</dbReference>
<dbReference type="InterPro" id="IPR027417">
    <property type="entry name" value="P-loop_NTPase"/>
</dbReference>
<dbReference type="AlphaFoldDB" id="A0AA40KUY2"/>
<evidence type="ECO:0000256" key="3">
    <source>
        <dbReference type="ARBA" id="ARBA00022448"/>
    </source>
</evidence>
<evidence type="ECO:0000256" key="2">
    <source>
        <dbReference type="ARBA" id="ARBA00005814"/>
    </source>
</evidence>
<dbReference type="PANTHER" id="PTHR48041">
    <property type="entry name" value="ABC TRANSPORTER G FAMILY MEMBER 28"/>
    <property type="match status" value="1"/>
</dbReference>
<evidence type="ECO:0000313" key="9">
    <source>
        <dbReference type="EMBL" id="KAK1133852.1"/>
    </source>
</evidence>
<comment type="subcellular location">
    <subcellularLocation>
        <location evidence="1">Membrane</location>
        <topology evidence="1">Multi-pass membrane protein</topology>
    </subcellularLocation>
</comment>
<keyword evidence="5" id="KW-1133">Transmembrane helix</keyword>
<comment type="similarity">
    <text evidence="2">Belongs to the ABC transporter superfamily. ABCG family. Eye pigment precursor importer (TC 3.A.1.204) subfamily.</text>
</comment>
<evidence type="ECO:0000256" key="4">
    <source>
        <dbReference type="ARBA" id="ARBA00022692"/>
    </source>
</evidence>
<name>A0AA40KUY2_9HYME</name>
<comment type="caution">
    <text evidence="9">The sequence shown here is derived from an EMBL/GenBank/DDBJ whole genome shotgun (WGS) entry which is preliminary data.</text>
</comment>
<feature type="domain" description="ABC transporter family G" evidence="8">
    <location>
        <begin position="95"/>
        <end position="154"/>
    </location>
</feature>
<dbReference type="GO" id="GO:0140359">
    <property type="term" value="F:ABC-type transporter activity"/>
    <property type="evidence" value="ECO:0007669"/>
    <property type="project" value="InterPro"/>
</dbReference>
<evidence type="ECO:0000256" key="5">
    <source>
        <dbReference type="ARBA" id="ARBA00022989"/>
    </source>
</evidence>
<keyword evidence="6" id="KW-0472">Membrane</keyword>
<keyword evidence="4" id="KW-0812">Transmembrane</keyword>
<gene>
    <name evidence="9" type="ORF">K0M31_011638</name>
</gene>
<dbReference type="GO" id="GO:0005886">
    <property type="term" value="C:plasma membrane"/>
    <property type="evidence" value="ECO:0007669"/>
    <property type="project" value="TreeGrafter"/>
</dbReference>
<dbReference type="Pfam" id="PF19055">
    <property type="entry name" value="ABC2_membrane_7"/>
    <property type="match status" value="1"/>
</dbReference>
<evidence type="ECO:0000313" key="10">
    <source>
        <dbReference type="Proteomes" id="UP001177670"/>
    </source>
</evidence>
<dbReference type="InterPro" id="IPR003439">
    <property type="entry name" value="ABC_transporter-like_ATP-bd"/>
</dbReference>
<keyword evidence="10" id="KW-1185">Reference proteome</keyword>
<proteinExistence type="inferred from homology"/>
<dbReference type="Gene3D" id="3.40.50.300">
    <property type="entry name" value="P-loop containing nucleotide triphosphate hydrolases"/>
    <property type="match status" value="1"/>
</dbReference>
<dbReference type="SUPFAM" id="SSF52540">
    <property type="entry name" value="P-loop containing nucleoside triphosphate hydrolases"/>
    <property type="match status" value="1"/>
</dbReference>
<accession>A0AA40KUY2</accession>
<sequence length="206" mass="23013">MVDTLENNVAHTLQILYGAEYIYLCEEVIGDYTKRGLSGGEKKRTSIACELLTNPSLMLLDEPTSGLDSHSAQALISRLKKYAEQEGKSIVVTVHQPSSRMFHSFSKILLLSRGQVAYYGPTANIGRFFSTIGLTLLPHYNPADFILEQIKGPEEVRERIVAAARNARQGPDCPPELRPEYNPSQHPLCDHLIHYHEHHIGHNGIA</sequence>
<dbReference type="PANTHER" id="PTHR48041:SF63">
    <property type="entry name" value="EARLY GENE AT 23, ISOFORM C"/>
    <property type="match status" value="1"/>
</dbReference>
<evidence type="ECO:0000259" key="7">
    <source>
        <dbReference type="Pfam" id="PF00005"/>
    </source>
</evidence>
<protein>
    <submittedName>
        <fullName evidence="9">Uncharacterized protein</fullName>
    </submittedName>
</protein>
<dbReference type="GO" id="GO:0005524">
    <property type="term" value="F:ATP binding"/>
    <property type="evidence" value="ECO:0007669"/>
    <property type="project" value="InterPro"/>
</dbReference>
<reference evidence="9" key="1">
    <citation type="submission" date="2021-10" db="EMBL/GenBank/DDBJ databases">
        <title>Melipona bicolor Genome sequencing and assembly.</title>
        <authorList>
            <person name="Araujo N.S."/>
            <person name="Arias M.C."/>
        </authorList>
    </citation>
    <scope>NUCLEOTIDE SEQUENCE</scope>
    <source>
        <strain evidence="9">USP_2M_L1-L4_2017</strain>
        <tissue evidence="9">Whole body</tissue>
    </source>
</reference>
<feature type="domain" description="ABC transporter" evidence="7">
    <location>
        <begin position="26"/>
        <end position="65"/>
    </location>
</feature>
<evidence type="ECO:0000259" key="8">
    <source>
        <dbReference type="Pfam" id="PF19055"/>
    </source>
</evidence>